<proteinExistence type="predicted"/>
<dbReference type="RefSeq" id="WP_076589735.1">
    <property type="nucleotide sequence ID" value="NZ_JABEYA020000010.1"/>
</dbReference>
<comment type="caution">
    <text evidence="1">The sequence shown here is derived from an EMBL/GenBank/DDBJ whole genome shotgun (WGS) entry which is preliminary data.</text>
</comment>
<evidence type="ECO:0000313" key="2">
    <source>
        <dbReference type="Proteomes" id="UP001238540"/>
    </source>
</evidence>
<keyword evidence="2" id="KW-1185">Reference proteome</keyword>
<name>A0ABT8BZZ4_9VIBR</name>
<organism evidence="1 2">
    <name type="scientific">Vibrio ostreicida</name>
    <dbReference type="NCBI Taxonomy" id="526588"/>
    <lineage>
        <taxon>Bacteria</taxon>
        <taxon>Pseudomonadati</taxon>
        <taxon>Pseudomonadota</taxon>
        <taxon>Gammaproteobacteria</taxon>
        <taxon>Vibrionales</taxon>
        <taxon>Vibrionaceae</taxon>
        <taxon>Vibrio</taxon>
    </lineage>
</organism>
<gene>
    <name evidence="1" type="ORF">QWZ16_22575</name>
</gene>
<reference evidence="2" key="1">
    <citation type="journal article" date="2019" name="Int. J. Syst. Evol. Microbiol.">
        <title>The Global Catalogue of Microorganisms (GCM) 10K type strain sequencing project: providing services to taxonomists for standard genome sequencing and annotation.</title>
        <authorList>
            <consortium name="The Broad Institute Genomics Platform"/>
            <consortium name="The Broad Institute Genome Sequencing Center for Infectious Disease"/>
            <person name="Wu L."/>
            <person name="Ma J."/>
        </authorList>
    </citation>
    <scope>NUCLEOTIDE SEQUENCE [LARGE SCALE GENOMIC DNA]</scope>
    <source>
        <strain evidence="2">CECT 7398</strain>
    </source>
</reference>
<dbReference type="Proteomes" id="UP001238540">
    <property type="component" value="Unassembled WGS sequence"/>
</dbReference>
<evidence type="ECO:0000313" key="1">
    <source>
        <dbReference type="EMBL" id="MDN3612387.1"/>
    </source>
</evidence>
<dbReference type="EMBL" id="JAUFQC010000027">
    <property type="protein sequence ID" value="MDN3612387.1"/>
    <property type="molecule type" value="Genomic_DNA"/>
</dbReference>
<protein>
    <submittedName>
        <fullName evidence="1">Uncharacterized protein</fullName>
    </submittedName>
</protein>
<sequence length="119" mass="13619">MYQELSQLLDKIGFTYNKHELKICTTRAQKIKAIKMMLMKAKELNFDVSSNLNKSVLAGIASQQDITDLQAIDLFSEYVASNEAMKQQIRESLFLAVLRKSEEFDMTMTLNGEGQTRVF</sequence>
<accession>A0ABT8BZZ4</accession>